<reference evidence="2" key="1">
    <citation type="submission" date="2016-11" db="UniProtKB">
        <authorList>
            <consortium name="WormBaseParasite"/>
        </authorList>
    </citation>
    <scope>IDENTIFICATION</scope>
</reference>
<dbReference type="WBParaSite" id="MhA1_Contig1430.frz3.gene1">
    <property type="protein sequence ID" value="MhA1_Contig1430.frz3.gene1"/>
    <property type="gene ID" value="MhA1_Contig1430.frz3.gene1"/>
</dbReference>
<evidence type="ECO:0000313" key="1">
    <source>
        <dbReference type="Proteomes" id="UP000095281"/>
    </source>
</evidence>
<accession>A0A1I8B4Y2</accession>
<organism evidence="1 2">
    <name type="scientific">Meloidogyne hapla</name>
    <name type="common">Root-knot nematode worm</name>
    <dbReference type="NCBI Taxonomy" id="6305"/>
    <lineage>
        <taxon>Eukaryota</taxon>
        <taxon>Metazoa</taxon>
        <taxon>Ecdysozoa</taxon>
        <taxon>Nematoda</taxon>
        <taxon>Chromadorea</taxon>
        <taxon>Rhabditida</taxon>
        <taxon>Tylenchina</taxon>
        <taxon>Tylenchomorpha</taxon>
        <taxon>Tylenchoidea</taxon>
        <taxon>Meloidogynidae</taxon>
        <taxon>Meloidogyninae</taxon>
        <taxon>Meloidogyne</taxon>
    </lineage>
</organism>
<dbReference type="AlphaFoldDB" id="A0A1I8B4Y2"/>
<proteinExistence type="predicted"/>
<evidence type="ECO:0000313" key="2">
    <source>
        <dbReference type="WBParaSite" id="MhA1_Contig1430.frz3.gene1"/>
    </source>
</evidence>
<protein>
    <submittedName>
        <fullName evidence="2">SKA2 domain-containing protein</fullName>
    </submittedName>
</protein>
<sequence length="38" mass="4342">MTDSASDDETVQLIELKVKTIKETYQLSVRENTNIEKA</sequence>
<dbReference type="Proteomes" id="UP000095281">
    <property type="component" value="Unplaced"/>
</dbReference>
<name>A0A1I8B4Y2_MELHA</name>
<keyword evidence="1" id="KW-1185">Reference proteome</keyword>